<gene>
    <name evidence="1" type="ORF">ABGN05_24000</name>
</gene>
<evidence type="ECO:0000313" key="2">
    <source>
        <dbReference type="Proteomes" id="UP001556692"/>
    </source>
</evidence>
<accession>A0ABV3SQG1</accession>
<proteinExistence type="predicted"/>
<comment type="caution">
    <text evidence="1">The sequence shown here is derived from an EMBL/GenBank/DDBJ whole genome shotgun (WGS) entry which is preliminary data.</text>
</comment>
<protein>
    <submittedName>
        <fullName evidence="1">Uncharacterized protein</fullName>
    </submittedName>
</protein>
<organism evidence="1 2">
    <name type="scientific">Aquibium pacificus</name>
    <dbReference type="NCBI Taxonomy" id="3153579"/>
    <lineage>
        <taxon>Bacteria</taxon>
        <taxon>Pseudomonadati</taxon>
        <taxon>Pseudomonadota</taxon>
        <taxon>Alphaproteobacteria</taxon>
        <taxon>Hyphomicrobiales</taxon>
        <taxon>Phyllobacteriaceae</taxon>
        <taxon>Aquibium</taxon>
    </lineage>
</organism>
<evidence type="ECO:0000313" key="1">
    <source>
        <dbReference type="EMBL" id="MEX0408711.1"/>
    </source>
</evidence>
<dbReference type="Proteomes" id="UP001556692">
    <property type="component" value="Unassembled WGS sequence"/>
</dbReference>
<dbReference type="EMBL" id="JBDPGJ010000006">
    <property type="protein sequence ID" value="MEX0408711.1"/>
    <property type="molecule type" value="Genomic_DNA"/>
</dbReference>
<reference evidence="1 2" key="1">
    <citation type="submission" date="2024-05" db="EMBL/GenBank/DDBJ databases">
        <authorList>
            <person name="Jiang F."/>
        </authorList>
    </citation>
    <scope>NUCLEOTIDE SEQUENCE [LARGE SCALE GENOMIC DNA]</scope>
    <source>
        <strain evidence="1 2">LZ166</strain>
    </source>
</reference>
<sequence length="83" mass="9208">MSRLQLHDLVWSKPMTEIARQFGLRDQHIAKACDGVDIARPRAGHWQKIEHGKSVSRSALNNDRFGAGDIVAIDASGWSISRA</sequence>
<dbReference type="RefSeq" id="WP_367956582.1">
    <property type="nucleotide sequence ID" value="NZ_JBDPGJ010000006.1"/>
</dbReference>
<name>A0ABV3SQG1_9HYPH</name>
<keyword evidence="2" id="KW-1185">Reference proteome</keyword>